<reference evidence="2" key="1">
    <citation type="submission" date="2023-07" db="EMBL/GenBank/DDBJ databases">
        <title>30 novel species of actinomycetes from the DSMZ collection.</title>
        <authorList>
            <person name="Nouioui I."/>
        </authorList>
    </citation>
    <scope>NUCLEOTIDE SEQUENCE [LARGE SCALE GENOMIC DNA]</scope>
    <source>
        <strain evidence="2">DSM 44938</strain>
    </source>
</reference>
<sequence>MNTGQAVTRTAVATAMVVAPRTASCATRAYRAHSGTPTSRTWLHSARIMPVIAPHTGRSIARLCCRMRSTDQLPRPKTRMSLPSAGEIAESCHIWALAPSRVPARHVRT</sequence>
<organism evidence="1 2">
    <name type="scientific">Streptomyces litchfieldiae</name>
    <dbReference type="NCBI Taxonomy" id="3075543"/>
    <lineage>
        <taxon>Bacteria</taxon>
        <taxon>Bacillati</taxon>
        <taxon>Actinomycetota</taxon>
        <taxon>Actinomycetes</taxon>
        <taxon>Kitasatosporales</taxon>
        <taxon>Streptomycetaceae</taxon>
        <taxon>Streptomyces</taxon>
    </lineage>
</organism>
<dbReference type="RefSeq" id="WP_311705124.1">
    <property type="nucleotide sequence ID" value="NZ_JAVREL010000008.1"/>
</dbReference>
<accession>A0ABU2MSY6</accession>
<proteinExistence type="predicted"/>
<name>A0ABU2MSY6_9ACTN</name>
<protein>
    <recommendedName>
        <fullName evidence="3">Secreted protein</fullName>
    </recommendedName>
</protein>
<comment type="caution">
    <text evidence="1">The sequence shown here is derived from an EMBL/GenBank/DDBJ whole genome shotgun (WGS) entry which is preliminary data.</text>
</comment>
<evidence type="ECO:0000313" key="1">
    <source>
        <dbReference type="EMBL" id="MDT0343988.1"/>
    </source>
</evidence>
<evidence type="ECO:0000313" key="2">
    <source>
        <dbReference type="Proteomes" id="UP001183246"/>
    </source>
</evidence>
<keyword evidence="2" id="KW-1185">Reference proteome</keyword>
<evidence type="ECO:0008006" key="3">
    <source>
        <dbReference type="Google" id="ProtNLM"/>
    </source>
</evidence>
<dbReference type="EMBL" id="JAVREL010000008">
    <property type="protein sequence ID" value="MDT0343988.1"/>
    <property type="molecule type" value="Genomic_DNA"/>
</dbReference>
<dbReference type="Proteomes" id="UP001183246">
    <property type="component" value="Unassembled WGS sequence"/>
</dbReference>
<gene>
    <name evidence="1" type="ORF">RM590_15375</name>
</gene>